<reference evidence="11 12" key="1">
    <citation type="submission" date="2021-04" db="EMBL/GenBank/DDBJ databases">
        <authorList>
            <person name="Bliznina A."/>
        </authorList>
    </citation>
    <scope>NUCLEOTIDE SEQUENCE [LARGE SCALE GENOMIC DNA]</scope>
</reference>
<proteinExistence type="inferred from homology"/>
<dbReference type="PANTHER" id="PTHR10539">
    <property type="entry name" value="26S PROTEASOME NON-ATPASE REGULATORY SUBUNIT 13"/>
    <property type="match status" value="1"/>
</dbReference>
<gene>
    <name evidence="11" type="ORF">OKIOD_LOCUS12599</name>
</gene>
<dbReference type="PROSITE" id="PS50250">
    <property type="entry name" value="PCI"/>
    <property type="match status" value="1"/>
</dbReference>
<evidence type="ECO:0000256" key="4">
    <source>
        <dbReference type="ARBA" id="ARBA00015732"/>
    </source>
</evidence>
<evidence type="ECO:0000256" key="3">
    <source>
        <dbReference type="ARBA" id="ARBA00011441"/>
    </source>
</evidence>
<comment type="function">
    <text evidence="1">Component of the 26S proteasome, a multiprotein complex involved in the ATP-dependent degradation of ubiquitinated proteins. This complex plays a key role in the maintenance of protein homeostasis by removing misfolded or damaged proteins, which could impair cellular functions, and by removing proteins whose functions are no longer required. Therefore, the proteasome participates in numerous cellular processes, including cell cycle progression, apoptosis, or DNA damage repair.</text>
</comment>
<accession>A0ABN7T266</accession>
<dbReference type="PANTHER" id="PTHR10539:SF0">
    <property type="entry name" value="26S PROTEASOME NON-ATPASE REGULATORY SUBUNIT 13"/>
    <property type="match status" value="1"/>
</dbReference>
<feature type="domain" description="PCI" evidence="10">
    <location>
        <begin position="176"/>
        <end position="343"/>
    </location>
</feature>
<keyword evidence="12" id="KW-1185">Reference proteome</keyword>
<name>A0ABN7T266_OIKDI</name>
<dbReference type="Proteomes" id="UP001158576">
    <property type="component" value="Chromosome 1"/>
</dbReference>
<evidence type="ECO:0000256" key="8">
    <source>
        <dbReference type="ARBA" id="ARBA00032323"/>
    </source>
</evidence>
<dbReference type="Pfam" id="PF01399">
    <property type="entry name" value="PCI"/>
    <property type="match status" value="1"/>
</dbReference>
<evidence type="ECO:0000256" key="9">
    <source>
        <dbReference type="SAM" id="Coils"/>
    </source>
</evidence>
<comment type="similarity">
    <text evidence="2">Belongs to the proteasome subunit S11 family.</text>
</comment>
<comment type="subunit">
    <text evidence="3">Component of the 19S proteasome regulatory particle complex. The 26S proteasome consists of a 20S core particle (CP) and two 19S regulatory subunits (RP). The regulatory particle is made of a lid composed of 9 subunits including PSMD13, a base containing 6 ATPases and few additional components.</text>
</comment>
<organism evidence="11 12">
    <name type="scientific">Oikopleura dioica</name>
    <name type="common">Tunicate</name>
    <dbReference type="NCBI Taxonomy" id="34765"/>
    <lineage>
        <taxon>Eukaryota</taxon>
        <taxon>Metazoa</taxon>
        <taxon>Chordata</taxon>
        <taxon>Tunicata</taxon>
        <taxon>Appendicularia</taxon>
        <taxon>Copelata</taxon>
        <taxon>Oikopleuridae</taxon>
        <taxon>Oikopleura</taxon>
    </lineage>
</organism>
<dbReference type="InterPro" id="IPR035298">
    <property type="entry name" value="PSMD13"/>
</dbReference>
<dbReference type="Pfam" id="PF22037">
    <property type="entry name" value="PSD13_N"/>
    <property type="match status" value="1"/>
</dbReference>
<dbReference type="SUPFAM" id="SSF46785">
    <property type="entry name" value="Winged helix' DNA-binding domain"/>
    <property type="match status" value="1"/>
</dbReference>
<feature type="coiled-coil region" evidence="9">
    <location>
        <begin position="84"/>
        <end position="146"/>
    </location>
</feature>
<evidence type="ECO:0000313" key="11">
    <source>
        <dbReference type="EMBL" id="CAG5108516.1"/>
    </source>
</evidence>
<evidence type="ECO:0000256" key="5">
    <source>
        <dbReference type="ARBA" id="ARBA00022942"/>
    </source>
</evidence>
<evidence type="ECO:0000256" key="2">
    <source>
        <dbReference type="ARBA" id="ARBA00006207"/>
    </source>
</evidence>
<dbReference type="EMBL" id="OU015566">
    <property type="protein sequence ID" value="CAG5108516.1"/>
    <property type="molecule type" value="Genomic_DNA"/>
</dbReference>
<evidence type="ECO:0000256" key="1">
    <source>
        <dbReference type="ARBA" id="ARBA00002362"/>
    </source>
</evidence>
<evidence type="ECO:0000256" key="7">
    <source>
        <dbReference type="ARBA" id="ARBA00031303"/>
    </source>
</evidence>
<keyword evidence="9" id="KW-0175">Coiled coil</keyword>
<dbReference type="InterPro" id="IPR054179">
    <property type="entry name" value="PSD13_N"/>
</dbReference>
<dbReference type="InterPro" id="IPR036390">
    <property type="entry name" value="WH_DNA-bd_sf"/>
</dbReference>
<evidence type="ECO:0000259" key="10">
    <source>
        <dbReference type="PROSITE" id="PS50250"/>
    </source>
</evidence>
<evidence type="ECO:0000313" key="12">
    <source>
        <dbReference type="Proteomes" id="UP001158576"/>
    </source>
</evidence>
<keyword evidence="5" id="KW-0647">Proteasome</keyword>
<dbReference type="InterPro" id="IPR000717">
    <property type="entry name" value="PCI_dom"/>
</dbReference>
<sequence length="382" mass="43531">MSVSFDLKGSAWAAQMQQDCPNEAAEYWSKLELYSKKKLWHQMSQTILEFMEKPFFTCSALNFYEQFVSEYESKMKKLSLVEVIQRAVANISELEDAEKFLEKAGSKVSACQMSTILIKVILGATILRINDDRKKVKEIIEEVEKEIDGLGIVPQVHSRFYELASKLYQIEANHGLYYKNSLKYLGVADVKSLSAEEKQEKAFSIGISALLASDVYNTGELLQHDILASLQNTPNSWLVDLLQAFNSGDINLFQSTASQWQTQADLKAASQKLYEKMCLMCLMEMTFVRPANDRALSFAEIAEKTNLAKSDVESLIIRALSLNLVKGTIDEVDEKVHMTWVQPRVLSVDQIDRMRHRISDWVKEVAETEKMMEEKARPILSH</sequence>
<protein>
    <recommendedName>
        <fullName evidence="4">26S proteasome non-ATPase regulatory subunit 13</fullName>
    </recommendedName>
    <alternativeName>
        <fullName evidence="6">26S proteasome regulatory subunit RPN9</fullName>
    </alternativeName>
    <alternativeName>
        <fullName evidence="8">26S proteasome regulatory subunit S11</fullName>
    </alternativeName>
    <alternativeName>
        <fullName evidence="7">26S proteasome regulatory subunit p40.5</fullName>
    </alternativeName>
</protein>
<dbReference type="SMART" id="SM00088">
    <property type="entry name" value="PINT"/>
    <property type="match status" value="1"/>
</dbReference>
<evidence type="ECO:0000256" key="6">
    <source>
        <dbReference type="ARBA" id="ARBA00029749"/>
    </source>
</evidence>